<gene>
    <name evidence="1" type="ORF">NCTC8297_00064</name>
</gene>
<protein>
    <submittedName>
        <fullName evidence="1">PsiA protein</fullName>
    </submittedName>
</protein>
<proteinExistence type="predicted"/>
<dbReference type="EMBL" id="UGXG01000001">
    <property type="protein sequence ID" value="SUG44908.1"/>
    <property type="molecule type" value="Genomic_DNA"/>
</dbReference>
<sequence length="47" mass="5369">MQAIAEVEKKYERGVHIAEFAYAHAFFRILNGSKRVTVKDIGWFSPG</sequence>
<evidence type="ECO:0000313" key="1">
    <source>
        <dbReference type="EMBL" id="SUG44908.1"/>
    </source>
</evidence>
<name>A0A379T2M3_SALER</name>
<evidence type="ECO:0000313" key="2">
    <source>
        <dbReference type="Proteomes" id="UP000254741"/>
    </source>
</evidence>
<dbReference type="AlphaFoldDB" id="A0A379T2M3"/>
<accession>A0A379T2M3</accession>
<dbReference type="Proteomes" id="UP000254741">
    <property type="component" value="Unassembled WGS sequence"/>
</dbReference>
<reference evidence="1 2" key="1">
    <citation type="submission" date="2018-06" db="EMBL/GenBank/DDBJ databases">
        <authorList>
            <consortium name="Pathogen Informatics"/>
            <person name="Doyle S."/>
        </authorList>
    </citation>
    <scope>NUCLEOTIDE SEQUENCE [LARGE SCALE GENOMIC DNA]</scope>
    <source>
        <strain evidence="1 2">NCTC8297</strain>
    </source>
</reference>
<organism evidence="1 2">
    <name type="scientific">Salmonella enterica subsp. arizonae</name>
    <dbReference type="NCBI Taxonomy" id="59203"/>
    <lineage>
        <taxon>Bacteria</taxon>
        <taxon>Pseudomonadati</taxon>
        <taxon>Pseudomonadota</taxon>
        <taxon>Gammaproteobacteria</taxon>
        <taxon>Enterobacterales</taxon>
        <taxon>Enterobacteriaceae</taxon>
        <taxon>Salmonella</taxon>
    </lineage>
</organism>